<accession>A0ACC1SCT2</accession>
<protein>
    <submittedName>
        <fullName evidence="1">Uncharacterized protein</fullName>
    </submittedName>
</protein>
<proteinExistence type="predicted"/>
<dbReference type="Proteomes" id="UP001148629">
    <property type="component" value="Unassembled WGS sequence"/>
</dbReference>
<evidence type="ECO:0000313" key="1">
    <source>
        <dbReference type="EMBL" id="KAJ3537024.1"/>
    </source>
</evidence>
<organism evidence="1 2">
    <name type="scientific">Fusarium decemcellulare</name>
    <dbReference type="NCBI Taxonomy" id="57161"/>
    <lineage>
        <taxon>Eukaryota</taxon>
        <taxon>Fungi</taxon>
        <taxon>Dikarya</taxon>
        <taxon>Ascomycota</taxon>
        <taxon>Pezizomycotina</taxon>
        <taxon>Sordariomycetes</taxon>
        <taxon>Hypocreomycetidae</taxon>
        <taxon>Hypocreales</taxon>
        <taxon>Nectriaceae</taxon>
        <taxon>Fusarium</taxon>
        <taxon>Fusarium decemcellulare species complex</taxon>
    </lineage>
</organism>
<reference evidence="1" key="1">
    <citation type="submission" date="2022-08" db="EMBL/GenBank/DDBJ databases">
        <title>Genome Sequence of Fusarium decemcellulare.</title>
        <authorList>
            <person name="Buettner E."/>
        </authorList>
    </citation>
    <scope>NUCLEOTIDE SEQUENCE</scope>
    <source>
        <strain evidence="1">Babe19</strain>
    </source>
</reference>
<sequence length="1024" mass="116403">MALALPVSSTISATITREGSLQSALREFRSILTEQERNDLDKVKGVPGTDDVLIFTAQLDAKRRTMKGRSIASRLHSVLQCVRDFSTVVDTFVSSHPDVAALVWGSVKLTMLVSINFFSYFEAMSELFISLGRACPQFSEYQLLFPDSKRVQRALCDFHAAIIRCCCHIVGVLRRPWHDQLLHSFWQSFPQEFKPDVDEIERHKDQVDRELELARTQATLRSQQLQEKEHKEAGNFRGAMRRIIGQTNDELSEMAGSRRARELRRNILMKPILNRKRTGKRREERKLLLNALSTHDYIEPHKQYSKKRYNHTAEWLFELPEFQEWASGDVSVLWCSGKIGSGKSIVTSSVINHLLIKRKDSKNPMVFFYPRFDDMDSLKSETILRSLARQAIESAAVVDDTLPFLNTLASSYGFSIPNFTQLMTMAAQKIDTLHIIIDGLDECEKSERNQLLGALSSLTNLDSRFQLFLASRDTLSTEIQKAFHSLNHISMSCSSARSDISNFVTSEIERLSNSEDLLVGDEGLKSDIEEALIKHADGMFLWVTFQLKEICSLSSDEEIQAAISTRNLPKDLTEVFRRAINRIVSSGKEDIVLKLLPWITAAARPMSLDELEESVMIEILQPRNIQARRVNGMSGIGLWFQGLVEIDEESKTVSFAHGSVRQYFLEAPKSDLSRFRVDLEEADHYLGEICCTYLFFDDLQPTLARRTRPRPPISPMDLARRAVINHWRPGLQPKTQTRQSKATAASVQPDLNSTLSSLTKEDMKDSFSELCVRHPFLRYASMHCFTHTRSFNERTSLTYVNMQQILDTEHPLARPPWKIDSGEAVSLGAGEKWIFDTVHIPLLRRFTDSSSSVVGQSNVWYSVVIESGTGSNTELIDTGVSSVMANALNYAVTSRNEKLLRALLDGPMSLEERRQSNRYVARFSIFEGPTDSRQWVLPRLIPDWSRWARWFTLDEIEEAIGEDGILDLFFGQLESHEIIKPIEKALLAASLGKRDEALGMLRKFLGDSFLRPPLGGAISIRRQY</sequence>
<gene>
    <name evidence="1" type="ORF">NM208_g6478</name>
</gene>
<dbReference type="EMBL" id="JANRMS010000603">
    <property type="protein sequence ID" value="KAJ3537024.1"/>
    <property type="molecule type" value="Genomic_DNA"/>
</dbReference>
<comment type="caution">
    <text evidence="1">The sequence shown here is derived from an EMBL/GenBank/DDBJ whole genome shotgun (WGS) entry which is preliminary data.</text>
</comment>
<name>A0ACC1SCT2_9HYPO</name>
<evidence type="ECO:0000313" key="2">
    <source>
        <dbReference type="Proteomes" id="UP001148629"/>
    </source>
</evidence>
<keyword evidence="2" id="KW-1185">Reference proteome</keyword>